<evidence type="ECO:0000256" key="4">
    <source>
        <dbReference type="ARBA" id="ARBA00023242"/>
    </source>
</evidence>
<dbReference type="GO" id="GO:0000709">
    <property type="term" value="P:meiotic joint molecule formation"/>
    <property type="evidence" value="ECO:0000318"/>
    <property type="project" value="GO_Central"/>
</dbReference>
<comment type="caution">
    <text evidence="6">The sequence shown here is derived from an EMBL/GenBank/DDBJ whole genome shotgun (WGS) entry which is preliminary data.</text>
</comment>
<comment type="subcellular location">
    <subcellularLocation>
        <location evidence="1">Nucleus</location>
    </subcellularLocation>
</comment>
<dbReference type="HOGENOM" id="CLU_1201781_0_0_1"/>
<dbReference type="EMBL" id="AACB03000005">
    <property type="protein sequence ID" value="KAE8301450.1"/>
    <property type="molecule type" value="Genomic_DNA"/>
</dbReference>
<evidence type="ECO:0000313" key="6">
    <source>
        <dbReference type="EMBL" id="KAE8301450.1"/>
    </source>
</evidence>
<dbReference type="GO" id="GO:0010774">
    <property type="term" value="P:meiotic strand invasion involved in reciprocal meiotic recombination"/>
    <property type="evidence" value="ECO:0000318"/>
    <property type="project" value="GO_Central"/>
</dbReference>
<dbReference type="STRING" id="184922.A8BZF2"/>
<dbReference type="Proteomes" id="UP000001548">
    <property type="component" value="Unassembled WGS sequence"/>
</dbReference>
<dbReference type="GO" id="GO:0003690">
    <property type="term" value="F:double-stranded DNA binding"/>
    <property type="evidence" value="ECO:0000318"/>
    <property type="project" value="GO_Central"/>
</dbReference>
<dbReference type="VEuPathDB" id="GiardiaDB:GL50803_17044"/>
<keyword evidence="5" id="KW-0469">Meiosis</keyword>
<gene>
    <name evidence="6" type="ORF">GL50803_0017044</name>
</gene>
<protein>
    <submittedName>
        <fullName evidence="6">Tat binding protein 1(TBP-1)-interacting protein</fullName>
    </submittedName>
</protein>
<evidence type="ECO:0000256" key="2">
    <source>
        <dbReference type="ARBA" id="ARBA00007922"/>
    </source>
</evidence>
<reference evidence="6 7" key="1">
    <citation type="journal article" date="2007" name="Science">
        <title>Genomic minimalism in the early diverging intestinal parasite Giardia lamblia.</title>
        <authorList>
            <person name="Morrison H.G."/>
            <person name="McArthur A.G."/>
            <person name="Gillin F.D."/>
            <person name="Aley S.B."/>
            <person name="Adam R.D."/>
            <person name="Olsen G.J."/>
            <person name="Best A.A."/>
            <person name="Cande W.Z."/>
            <person name="Chen F."/>
            <person name="Cipriano M.J."/>
            <person name="Davids B.J."/>
            <person name="Dawson S.C."/>
            <person name="Elmendorf H.G."/>
            <person name="Hehl A.B."/>
            <person name="Holder M.E."/>
            <person name="Huse S.M."/>
            <person name="Kim U.U."/>
            <person name="Lasek-Nesselquist E."/>
            <person name="Manning G."/>
            <person name="Nigam A."/>
            <person name="Nixon J.E."/>
            <person name="Palm D."/>
            <person name="Passamaneck N.E."/>
            <person name="Prabhu A."/>
            <person name="Reich C.I."/>
            <person name="Reiner D.S."/>
            <person name="Samuelson J."/>
            <person name="Svard S.G."/>
            <person name="Sogin M.L."/>
        </authorList>
    </citation>
    <scope>NUCLEOTIDE SEQUENCE [LARGE SCALE GENOMIC DNA]</scope>
    <source>
        <strain evidence="6 7">WB C6</strain>
    </source>
</reference>
<dbReference type="Gene3D" id="1.10.10.10">
    <property type="entry name" value="Winged helix-like DNA-binding domain superfamily/Winged helix DNA-binding domain"/>
    <property type="match status" value="1"/>
</dbReference>
<dbReference type="InterPro" id="IPR036388">
    <property type="entry name" value="WH-like_DNA-bd_sf"/>
</dbReference>
<dbReference type="AlphaFoldDB" id="A8BZF2"/>
<evidence type="ECO:0000256" key="1">
    <source>
        <dbReference type="ARBA" id="ARBA00004123"/>
    </source>
</evidence>
<dbReference type="KEGG" id="gla:GL50803_0017044"/>
<keyword evidence="7" id="KW-1185">Reference proteome</keyword>
<keyword evidence="4" id="KW-0539">Nucleus</keyword>
<dbReference type="PANTHER" id="PTHR15938:SF0">
    <property type="entry name" value="HOMOLOGOUS-PAIRING PROTEIN 2 HOMOLOG"/>
    <property type="match status" value="1"/>
</dbReference>
<evidence type="ECO:0000313" key="7">
    <source>
        <dbReference type="Proteomes" id="UP000001548"/>
    </source>
</evidence>
<organism evidence="6 7">
    <name type="scientific">Giardia intestinalis (strain ATCC 50803 / WB clone C6)</name>
    <name type="common">Giardia lamblia</name>
    <dbReference type="NCBI Taxonomy" id="184922"/>
    <lineage>
        <taxon>Eukaryota</taxon>
        <taxon>Metamonada</taxon>
        <taxon>Diplomonadida</taxon>
        <taxon>Hexamitidae</taxon>
        <taxon>Giardiinae</taxon>
        <taxon>Giardia</taxon>
    </lineage>
</organism>
<evidence type="ECO:0000256" key="3">
    <source>
        <dbReference type="ARBA" id="ARBA00023172"/>
    </source>
</evidence>
<dbReference type="InterPro" id="IPR010776">
    <property type="entry name" value="Hop2_WH_dom"/>
</dbReference>
<sequence>MAAAYKEALAAVKELMQSSNKPQNVQTAINNTGSRYGKATVQKALDELVAQNLCIYTEIGKTGKLYLWNQNLLEVLSDAQLMEINAQINDLRAQVGKLGQQSETLRITQKNLEAAPVTDLLRQEVQELRQQVSANDEKLRLIHESNAIVSDADMLTLQKDYKDAMTAWASRRATCREFIDALSEGAGLKPSAFIEQLGLEEGLPAATYAEMKKSLPPIAVSKAEIKAALKK</sequence>
<keyword evidence="3" id="KW-0233">DNA recombination</keyword>
<dbReference type="RefSeq" id="XP_001704033.1">
    <property type="nucleotide sequence ID" value="XM_001703981.1"/>
</dbReference>
<dbReference type="PANTHER" id="PTHR15938">
    <property type="entry name" value="TBP-1 INTERACTING PROTEIN"/>
    <property type="match status" value="1"/>
</dbReference>
<proteinExistence type="inferred from homology"/>
<dbReference type="GO" id="GO:0000794">
    <property type="term" value="C:condensed nuclear chromosome"/>
    <property type="evidence" value="ECO:0000318"/>
    <property type="project" value="GO_Central"/>
</dbReference>
<dbReference type="OMA" id="CIYTEIG"/>
<dbReference type="GO" id="GO:0120230">
    <property type="term" value="F:recombinase activator activity"/>
    <property type="evidence" value="ECO:0000318"/>
    <property type="project" value="GO_Central"/>
</dbReference>
<dbReference type="GeneID" id="5696905"/>
<name>A8BZF2_GIAIC</name>
<dbReference type="GO" id="GO:0120231">
    <property type="term" value="C:DNA recombinase auxiliary factor complex"/>
    <property type="evidence" value="ECO:0000318"/>
    <property type="project" value="GO_Central"/>
</dbReference>
<evidence type="ECO:0000256" key="5">
    <source>
        <dbReference type="ARBA" id="ARBA00023254"/>
    </source>
</evidence>
<dbReference type="Pfam" id="PF07106">
    <property type="entry name" value="WHD_TBPIP"/>
    <property type="match status" value="1"/>
</dbReference>
<accession>A8BZF2</accession>
<dbReference type="GO" id="GO:0007129">
    <property type="term" value="P:homologous chromosome pairing at meiosis"/>
    <property type="evidence" value="ECO:0000318"/>
    <property type="project" value="GO_Central"/>
</dbReference>
<comment type="similarity">
    <text evidence="2">Belongs to the HOP2 family.</text>
</comment>